<feature type="signal peptide" evidence="1">
    <location>
        <begin position="1"/>
        <end position="26"/>
    </location>
</feature>
<dbReference type="InterPro" id="IPR000415">
    <property type="entry name" value="Nitroreductase-like"/>
</dbReference>
<evidence type="ECO:0000256" key="1">
    <source>
        <dbReference type="SAM" id="SignalP"/>
    </source>
</evidence>
<sequence>MKFMVRMFVLTGAGFLMSAMTPGAVAQDIALPAPVKSGGMPLNEALAKRATKRAFSDRELEPQALSNLLWAANGVTRPDGKRTAPTARNLQELELIVLLRSGAYAYDAAAHKLVQVSKENLIPVAGGKAPVEILIIGDKNKQPSAEYRSVDSGFIGQNIYLFCTSAGLSSVFRGSVDRSALEKKLSLGEDKVVTYSHSVGYPAE</sequence>
<evidence type="ECO:0000313" key="3">
    <source>
        <dbReference type="EMBL" id="SEH80785.1"/>
    </source>
</evidence>
<dbReference type="OrthoDB" id="9801593at2"/>
<feature type="chain" id="PRO_5009604484" evidence="1">
    <location>
        <begin position="27"/>
        <end position="204"/>
    </location>
</feature>
<dbReference type="Proteomes" id="UP000176204">
    <property type="component" value="Chromosome I"/>
</dbReference>
<dbReference type="PANTHER" id="PTHR43745">
    <property type="entry name" value="NITROREDUCTASE MJ1384-RELATED"/>
    <property type="match status" value="1"/>
</dbReference>
<dbReference type="GO" id="GO:0016491">
    <property type="term" value="F:oxidoreductase activity"/>
    <property type="evidence" value="ECO:0007669"/>
    <property type="project" value="InterPro"/>
</dbReference>
<name>A0A1H6KXW3_9BACT</name>
<proteinExistence type="predicted"/>
<keyword evidence="4" id="KW-1185">Reference proteome</keyword>
<keyword evidence="1" id="KW-0732">Signal</keyword>
<dbReference type="InterPro" id="IPR029479">
    <property type="entry name" value="Nitroreductase"/>
</dbReference>
<gene>
    <name evidence="3" type="ORF">PYTT_0903</name>
</gene>
<dbReference type="EMBL" id="LT629973">
    <property type="protein sequence ID" value="SEH80785.1"/>
    <property type="molecule type" value="Genomic_DNA"/>
</dbReference>
<evidence type="ECO:0000313" key="4">
    <source>
        <dbReference type="Proteomes" id="UP000176204"/>
    </source>
</evidence>
<protein>
    <submittedName>
        <fullName evidence="3">Nitroreductase</fullName>
    </submittedName>
</protein>
<dbReference type="PANTHER" id="PTHR43745:SF2">
    <property type="entry name" value="NITROREDUCTASE MJ1384-RELATED"/>
    <property type="match status" value="1"/>
</dbReference>
<dbReference type="KEGG" id="agl:PYTT_0903"/>
<reference evidence="4" key="1">
    <citation type="submission" date="2016-09" db="EMBL/GenBank/DDBJ databases">
        <authorList>
            <person name="Koehorst J."/>
        </authorList>
    </citation>
    <scope>NUCLEOTIDE SEQUENCE [LARGE SCALE GENOMIC DNA]</scope>
</reference>
<accession>A0A1H6KXW3</accession>
<dbReference type="STRING" id="1679444.PYTT_0903"/>
<dbReference type="AlphaFoldDB" id="A0A1H6KXW3"/>
<dbReference type="Pfam" id="PF00881">
    <property type="entry name" value="Nitroreductase"/>
    <property type="match status" value="1"/>
</dbReference>
<dbReference type="InterPro" id="IPR052544">
    <property type="entry name" value="Bacteriocin_Proc_Enz"/>
</dbReference>
<dbReference type="Gene3D" id="3.40.109.10">
    <property type="entry name" value="NADH Oxidase"/>
    <property type="match status" value="1"/>
</dbReference>
<feature type="domain" description="Nitroreductase" evidence="2">
    <location>
        <begin position="47"/>
        <end position="201"/>
    </location>
</feature>
<dbReference type="SUPFAM" id="SSF55469">
    <property type="entry name" value="FMN-dependent nitroreductase-like"/>
    <property type="match status" value="1"/>
</dbReference>
<organism evidence="3 4">
    <name type="scientific">Akkermansia glycaniphila</name>
    <dbReference type="NCBI Taxonomy" id="1679444"/>
    <lineage>
        <taxon>Bacteria</taxon>
        <taxon>Pseudomonadati</taxon>
        <taxon>Verrucomicrobiota</taxon>
        <taxon>Verrucomicrobiia</taxon>
        <taxon>Verrucomicrobiales</taxon>
        <taxon>Akkermansiaceae</taxon>
        <taxon>Akkermansia</taxon>
    </lineage>
</organism>
<evidence type="ECO:0000259" key="2">
    <source>
        <dbReference type="Pfam" id="PF00881"/>
    </source>
</evidence>